<protein>
    <submittedName>
        <fullName evidence="1">Uncharacterized protein</fullName>
    </submittedName>
</protein>
<sequence>MKLVDFGYRSGVGCLVSVAEKALWACSIPLLCHQSLLCPMPFLSSSRKPFLCRTKHSKHRESSSTCVWSVIHQSILEC</sequence>
<comment type="caution">
    <text evidence="1">The sequence shown here is derived from an EMBL/GenBank/DDBJ whole genome shotgun (WGS) entry which is preliminary data.</text>
</comment>
<proteinExistence type="predicted"/>
<organism evidence="1 2">
    <name type="scientific">Diaporthe vaccinii</name>
    <dbReference type="NCBI Taxonomy" id="105482"/>
    <lineage>
        <taxon>Eukaryota</taxon>
        <taxon>Fungi</taxon>
        <taxon>Dikarya</taxon>
        <taxon>Ascomycota</taxon>
        <taxon>Pezizomycotina</taxon>
        <taxon>Sordariomycetes</taxon>
        <taxon>Sordariomycetidae</taxon>
        <taxon>Diaporthales</taxon>
        <taxon>Diaporthaceae</taxon>
        <taxon>Diaporthe</taxon>
        <taxon>Diaporthe eres species complex</taxon>
    </lineage>
</organism>
<evidence type="ECO:0000313" key="1">
    <source>
        <dbReference type="EMBL" id="KAL2285506.1"/>
    </source>
</evidence>
<accession>A0ABR4ETA6</accession>
<gene>
    <name evidence="1" type="ORF">FJTKL_08163</name>
</gene>
<keyword evidence="2" id="KW-1185">Reference proteome</keyword>
<name>A0ABR4ETA6_9PEZI</name>
<dbReference type="EMBL" id="JBAWTH010000030">
    <property type="protein sequence ID" value="KAL2285506.1"/>
    <property type="molecule type" value="Genomic_DNA"/>
</dbReference>
<evidence type="ECO:0000313" key="2">
    <source>
        <dbReference type="Proteomes" id="UP001600888"/>
    </source>
</evidence>
<reference evidence="1 2" key="1">
    <citation type="submission" date="2024-03" db="EMBL/GenBank/DDBJ databases">
        <title>A high-quality draft genome sequence of Diaporthe vaccinii, a causative agent of upright dieback and viscid rot disease in cranberry plants.</title>
        <authorList>
            <person name="Sarrasin M."/>
            <person name="Lang B.F."/>
            <person name="Burger G."/>
        </authorList>
    </citation>
    <scope>NUCLEOTIDE SEQUENCE [LARGE SCALE GENOMIC DNA]</scope>
    <source>
        <strain evidence="1 2">IS7</strain>
    </source>
</reference>
<dbReference type="Proteomes" id="UP001600888">
    <property type="component" value="Unassembled WGS sequence"/>
</dbReference>